<reference evidence="3" key="1">
    <citation type="journal article" date="2014" name="Nat. Commun.">
        <title>Multiple recent horizontal transfers of a large genomic region in cheese making fungi.</title>
        <authorList>
            <person name="Cheeseman K."/>
            <person name="Ropars J."/>
            <person name="Renault P."/>
            <person name="Dupont J."/>
            <person name="Gouzy J."/>
            <person name="Branca A."/>
            <person name="Abraham A.L."/>
            <person name="Ceppi M."/>
            <person name="Conseiller E."/>
            <person name="Debuchy R."/>
            <person name="Malagnac F."/>
            <person name="Goarin A."/>
            <person name="Silar P."/>
            <person name="Lacoste S."/>
            <person name="Sallet E."/>
            <person name="Bensimon A."/>
            <person name="Giraud T."/>
            <person name="Brygoo Y."/>
        </authorList>
    </citation>
    <scope>NUCLEOTIDE SEQUENCE [LARGE SCALE GENOMIC DNA]</scope>
    <source>
        <strain evidence="3">FM164</strain>
    </source>
</reference>
<protein>
    <submittedName>
        <fullName evidence="3">Genomic scaffold, ProqFM164S02</fullName>
    </submittedName>
</protein>
<accession>W6QAI4</accession>
<dbReference type="EMBL" id="HG792016">
    <property type="protein sequence ID" value="CDM33046.1"/>
    <property type="molecule type" value="Genomic_DNA"/>
</dbReference>
<name>W6QAI4_PENRF</name>
<keyword evidence="2" id="KW-1133">Transmembrane helix</keyword>
<dbReference type="OMA" id="RIPFECE"/>
<evidence type="ECO:0000256" key="2">
    <source>
        <dbReference type="SAM" id="Phobius"/>
    </source>
</evidence>
<keyword evidence="2" id="KW-0812">Transmembrane</keyword>
<evidence type="ECO:0000313" key="3">
    <source>
        <dbReference type="EMBL" id="CDM33046.1"/>
    </source>
</evidence>
<evidence type="ECO:0000313" key="4">
    <source>
        <dbReference type="Proteomes" id="UP000030686"/>
    </source>
</evidence>
<feature type="transmembrane region" description="Helical" evidence="2">
    <location>
        <begin position="12"/>
        <end position="36"/>
    </location>
</feature>
<feature type="transmembrane region" description="Helical" evidence="2">
    <location>
        <begin position="42"/>
        <end position="62"/>
    </location>
</feature>
<feature type="region of interest" description="Disordered" evidence="1">
    <location>
        <begin position="67"/>
        <end position="104"/>
    </location>
</feature>
<proteinExistence type="predicted"/>
<dbReference type="Proteomes" id="UP000030686">
    <property type="component" value="Unassembled WGS sequence"/>
</dbReference>
<gene>
    <name evidence="3" type="ORF">PROQFM164_S02g003197</name>
</gene>
<evidence type="ECO:0000256" key="1">
    <source>
        <dbReference type="SAM" id="MobiDB-lite"/>
    </source>
</evidence>
<keyword evidence="2" id="KW-0472">Membrane</keyword>
<dbReference type="AlphaFoldDB" id="W6QAI4"/>
<sequence length="160" mass="18083">MPCQFPFECEPFYMRPLLITTSIISGFFKTLIYFLIPVTVAIAIIFILAFLLFAILAALFGWDMNSEESKAKREKEKEKEKKEREQRESDAEQITAPPVAGNIPGDTIDLEKRLEIEIELLAEMVLARRRRLDALKEMHLGDNSADVVQSNTYVPGSGSG</sequence>
<feature type="compositionally biased region" description="Basic and acidic residues" evidence="1">
    <location>
        <begin position="67"/>
        <end position="90"/>
    </location>
</feature>
<dbReference type="OrthoDB" id="4368451at2759"/>
<keyword evidence="4" id="KW-1185">Reference proteome</keyword>
<organism evidence="3 4">
    <name type="scientific">Penicillium roqueforti (strain FM164)</name>
    <dbReference type="NCBI Taxonomy" id="1365484"/>
    <lineage>
        <taxon>Eukaryota</taxon>
        <taxon>Fungi</taxon>
        <taxon>Dikarya</taxon>
        <taxon>Ascomycota</taxon>
        <taxon>Pezizomycotina</taxon>
        <taxon>Eurotiomycetes</taxon>
        <taxon>Eurotiomycetidae</taxon>
        <taxon>Eurotiales</taxon>
        <taxon>Aspergillaceae</taxon>
        <taxon>Penicillium</taxon>
    </lineage>
</organism>